<organism evidence="7 8">
    <name type="scientific">Pinibacter soli</name>
    <dbReference type="NCBI Taxonomy" id="3044211"/>
    <lineage>
        <taxon>Bacteria</taxon>
        <taxon>Pseudomonadati</taxon>
        <taxon>Bacteroidota</taxon>
        <taxon>Chitinophagia</taxon>
        <taxon>Chitinophagales</taxon>
        <taxon>Chitinophagaceae</taxon>
        <taxon>Pinibacter</taxon>
    </lineage>
</organism>
<dbReference type="InterPro" id="IPR016059">
    <property type="entry name" value="DNA_ligase_ATP-dep_CS"/>
</dbReference>
<evidence type="ECO:0000259" key="6">
    <source>
        <dbReference type="PROSITE" id="PS50160"/>
    </source>
</evidence>
<protein>
    <recommendedName>
        <fullName evidence="2">DNA ligase (ATP)</fullName>
        <ecNumber evidence="2">6.5.1.1</ecNumber>
    </recommendedName>
</protein>
<proteinExistence type="inferred from homology"/>
<dbReference type="Gene3D" id="3.30.470.30">
    <property type="entry name" value="DNA ligase/mRNA capping enzyme"/>
    <property type="match status" value="1"/>
</dbReference>
<dbReference type="InterPro" id="IPR050191">
    <property type="entry name" value="ATP-dep_DNA_ligase"/>
</dbReference>
<evidence type="ECO:0000256" key="5">
    <source>
        <dbReference type="SAM" id="MobiDB-lite"/>
    </source>
</evidence>
<gene>
    <name evidence="7" type="primary">ligD</name>
    <name evidence="7" type="ORF">QJ048_14860</name>
</gene>
<dbReference type="PANTHER" id="PTHR45674">
    <property type="entry name" value="DNA LIGASE 1/3 FAMILY MEMBER"/>
    <property type="match status" value="1"/>
</dbReference>
<evidence type="ECO:0000256" key="3">
    <source>
        <dbReference type="ARBA" id="ARBA00022598"/>
    </source>
</evidence>
<dbReference type="InterPro" id="IPR012309">
    <property type="entry name" value="DNA_ligase_ATP-dep_C"/>
</dbReference>
<dbReference type="PANTHER" id="PTHR45674:SF4">
    <property type="entry name" value="DNA LIGASE 1"/>
    <property type="match status" value="1"/>
</dbReference>
<feature type="compositionally biased region" description="Basic residues" evidence="5">
    <location>
        <begin position="561"/>
        <end position="571"/>
    </location>
</feature>
<keyword evidence="8" id="KW-1185">Reference proteome</keyword>
<keyword evidence="3 7" id="KW-0436">Ligase</keyword>
<dbReference type="Gene3D" id="3.30.1490.70">
    <property type="match status" value="1"/>
</dbReference>
<dbReference type="CDD" id="cd07906">
    <property type="entry name" value="Adenylation_DNA_ligase_LigD_LigC"/>
    <property type="match status" value="1"/>
</dbReference>
<evidence type="ECO:0000256" key="4">
    <source>
        <dbReference type="ARBA" id="ARBA00034003"/>
    </source>
</evidence>
<dbReference type="EC" id="6.5.1.1" evidence="2"/>
<dbReference type="RefSeq" id="WP_282335176.1">
    <property type="nucleotide sequence ID" value="NZ_JASBRG010000007.1"/>
</dbReference>
<accession>A0ABT6RER4</accession>
<sequence>MSLAKYKQKRSFKQTPEPEGGKAKRGELRFVIQKHDASHLHYDFRLEMDGVLKSWAVPKGPSTDPEVKRLAMMVEDHPYDYRNFEGIIPEGNYGAGTVIVWDEGTYLSDEDVPTDKRSQEKSLLKQLHAGTIKFTLKGKKLKGSYALVKMHGKGENTWLLIKHKDKYASTDDITENDKSVISKKTIEKIAATSENVWHSNKTASKKSAVKKSAAKTTTTKTAKKKVEEDVEVIGDASVNELLEKGKKQAFPHDLKPMLATRVEEAFDNKDWLYEIKWDGYRALAYLNKGKVELRSRNNLSFTQKFAAITDALREEWKGDAIVDGEIVALNDEGYPDFQNLQNFVKNGRRAKLAFYVFDILWYSGKNLTGLPLIERKTILQNLVPKSGVIIFSDHIVGEGIAFFKLALKKGLEGVMAKDMQSEYYIDHRSKSWLKIKNTQKLEAIICGFTEPRKSRKYFGAIILGKYDGNKLEYIGHSGSGFTEKTLKEVYQKLQPLVVKKPPFDSVPKTNMPVTWVKPQLVCEVTYTEWTQDAVLRHPIFLGLREDKKAATEKNEKVVSAPKKRKKRETEV</sequence>
<feature type="region of interest" description="Disordered" evidence="5">
    <location>
        <begin position="1"/>
        <end position="25"/>
    </location>
</feature>
<name>A0ABT6RER4_9BACT</name>
<feature type="region of interest" description="Disordered" evidence="5">
    <location>
        <begin position="549"/>
        <end position="571"/>
    </location>
</feature>
<comment type="caution">
    <text evidence="7">The sequence shown here is derived from an EMBL/GenBank/DDBJ whole genome shotgun (WGS) entry which is preliminary data.</text>
</comment>
<dbReference type="PROSITE" id="PS00333">
    <property type="entry name" value="DNA_LIGASE_A2"/>
    <property type="match status" value="1"/>
</dbReference>
<evidence type="ECO:0000313" key="8">
    <source>
        <dbReference type="Proteomes" id="UP001226434"/>
    </source>
</evidence>
<dbReference type="Proteomes" id="UP001226434">
    <property type="component" value="Unassembled WGS sequence"/>
</dbReference>
<feature type="domain" description="ATP-dependent DNA ligase family profile" evidence="6">
    <location>
        <begin position="345"/>
        <end position="436"/>
    </location>
</feature>
<dbReference type="InterPro" id="IPR014144">
    <property type="entry name" value="LigD_PE_domain"/>
</dbReference>
<dbReference type="EMBL" id="JASBRG010000007">
    <property type="protein sequence ID" value="MDI3321071.1"/>
    <property type="molecule type" value="Genomic_DNA"/>
</dbReference>
<dbReference type="NCBIfam" id="TIGR02777">
    <property type="entry name" value="LigD_PE_dom"/>
    <property type="match status" value="1"/>
</dbReference>
<dbReference type="InterPro" id="IPR012340">
    <property type="entry name" value="NA-bd_OB-fold"/>
</dbReference>
<dbReference type="GO" id="GO:0016874">
    <property type="term" value="F:ligase activity"/>
    <property type="evidence" value="ECO:0007669"/>
    <property type="project" value="UniProtKB-KW"/>
</dbReference>
<evidence type="ECO:0000256" key="1">
    <source>
        <dbReference type="ARBA" id="ARBA00007572"/>
    </source>
</evidence>
<dbReference type="SUPFAM" id="SSF50249">
    <property type="entry name" value="Nucleic acid-binding proteins"/>
    <property type="match status" value="1"/>
</dbReference>
<dbReference type="Pfam" id="PF01068">
    <property type="entry name" value="DNA_ligase_A_M"/>
    <property type="match status" value="1"/>
</dbReference>
<dbReference type="NCBIfam" id="TIGR02779">
    <property type="entry name" value="NHEJ_ligase_lig"/>
    <property type="match status" value="1"/>
</dbReference>
<evidence type="ECO:0000256" key="2">
    <source>
        <dbReference type="ARBA" id="ARBA00012727"/>
    </source>
</evidence>
<dbReference type="InterPro" id="IPR012310">
    <property type="entry name" value="DNA_ligase_ATP-dep_cent"/>
</dbReference>
<reference evidence="7 8" key="1">
    <citation type="submission" date="2023-05" db="EMBL/GenBank/DDBJ databases">
        <title>Genome sequence of Pinibacter sp. MAH-24.</title>
        <authorList>
            <person name="Huq M.A."/>
        </authorList>
    </citation>
    <scope>NUCLEOTIDE SEQUENCE [LARGE SCALE GENOMIC DNA]</scope>
    <source>
        <strain evidence="7 8">MAH-24</strain>
    </source>
</reference>
<comment type="similarity">
    <text evidence="1">Belongs to the ATP-dependent DNA ligase family.</text>
</comment>
<feature type="compositionally biased region" description="Basic residues" evidence="5">
    <location>
        <begin position="1"/>
        <end position="12"/>
    </location>
</feature>
<comment type="catalytic activity">
    <reaction evidence="4">
        <text>ATP + (deoxyribonucleotide)n-3'-hydroxyl + 5'-phospho-(deoxyribonucleotide)m = (deoxyribonucleotide)n+m + AMP + diphosphate.</text>
        <dbReference type="EC" id="6.5.1.1"/>
    </reaction>
</comment>
<dbReference type="CDD" id="cd07971">
    <property type="entry name" value="OBF_DNA_ligase_LigD"/>
    <property type="match status" value="1"/>
</dbReference>
<dbReference type="SUPFAM" id="SSF56091">
    <property type="entry name" value="DNA ligase/mRNA capping enzyme, catalytic domain"/>
    <property type="match status" value="1"/>
</dbReference>
<dbReference type="Pfam" id="PF13298">
    <property type="entry name" value="LigD_N"/>
    <property type="match status" value="1"/>
</dbReference>
<dbReference type="PROSITE" id="PS50160">
    <property type="entry name" value="DNA_LIGASE_A3"/>
    <property type="match status" value="1"/>
</dbReference>
<dbReference type="InterPro" id="IPR014146">
    <property type="entry name" value="LigD_ligase_dom"/>
</dbReference>
<evidence type="ECO:0000313" key="7">
    <source>
        <dbReference type="EMBL" id="MDI3321071.1"/>
    </source>
</evidence>
<dbReference type="Pfam" id="PF04679">
    <property type="entry name" value="DNA_ligase_A_C"/>
    <property type="match status" value="1"/>
</dbReference>
<dbReference type="Gene3D" id="2.40.50.140">
    <property type="entry name" value="Nucleic acid-binding proteins"/>
    <property type="match status" value="1"/>
</dbReference>